<dbReference type="SUPFAM" id="SSF117281">
    <property type="entry name" value="Kelch motif"/>
    <property type="match status" value="1"/>
</dbReference>
<dbReference type="Pfam" id="PF24681">
    <property type="entry name" value="Kelch_KLHDC2_KLHL20_DRC7"/>
    <property type="match status" value="1"/>
</dbReference>
<keyword evidence="2" id="KW-0677">Repeat</keyword>
<dbReference type="Proteomes" id="UP000623608">
    <property type="component" value="Unassembled WGS sequence"/>
</dbReference>
<gene>
    <name evidence="3" type="ORF">Ate02nite_32990</name>
</gene>
<comment type="caution">
    <text evidence="3">The sequence shown here is derived from an EMBL/GenBank/DDBJ whole genome shotgun (WGS) entry which is preliminary data.</text>
</comment>
<dbReference type="Gene3D" id="2.120.10.80">
    <property type="entry name" value="Kelch-type beta propeller"/>
    <property type="match status" value="2"/>
</dbReference>
<dbReference type="InterPro" id="IPR006652">
    <property type="entry name" value="Kelch_1"/>
</dbReference>
<dbReference type="PANTHER" id="PTHR45632:SF3">
    <property type="entry name" value="KELCH-LIKE PROTEIN 32"/>
    <property type="match status" value="1"/>
</dbReference>
<dbReference type="EMBL" id="BOMY01000022">
    <property type="protein sequence ID" value="GIF20569.1"/>
    <property type="molecule type" value="Genomic_DNA"/>
</dbReference>
<evidence type="ECO:0000313" key="4">
    <source>
        <dbReference type="Proteomes" id="UP000623608"/>
    </source>
</evidence>
<accession>A0A919TST8</accession>
<dbReference type="InterPro" id="IPR015915">
    <property type="entry name" value="Kelch-typ_b-propeller"/>
</dbReference>
<evidence type="ECO:0000256" key="1">
    <source>
        <dbReference type="ARBA" id="ARBA00022441"/>
    </source>
</evidence>
<name>A0A919TST8_9ACTN</name>
<dbReference type="PANTHER" id="PTHR45632">
    <property type="entry name" value="LD33804P"/>
    <property type="match status" value="1"/>
</dbReference>
<proteinExistence type="predicted"/>
<reference evidence="3" key="1">
    <citation type="submission" date="2021-01" db="EMBL/GenBank/DDBJ databases">
        <title>Whole genome shotgun sequence of Actinoplanes tereljensis NBRC 105297.</title>
        <authorList>
            <person name="Komaki H."/>
            <person name="Tamura T."/>
        </authorList>
    </citation>
    <scope>NUCLEOTIDE SEQUENCE</scope>
    <source>
        <strain evidence="3">NBRC 105297</strain>
    </source>
</reference>
<sequence>MHLARGGLDVVAVDGGIFVMGGFDPAKPAFFDSVEMRRTGGVGTWHDVAPMPTARTNPAAAVLGGKIYVAGGVTNDDTDSDVVEVYDPRSGRWSTSTRMPFARSAGAAAVLDGVLYVAGGGLGDETLASVVAYDPAARRWRTVAPMPTARWALRLVASNGHLYAIGGRSTEENSLATVERYDPKANTWTTVAPMHNTRAVPGVVAVDRGNDHFIVVVAGCPVANGVVGDFFTTTEVFNVKTGRWRVLPAQLPRGRCSLGSALEADGSVLAISGGVKINGVITATPEVEALRL</sequence>
<protein>
    <recommendedName>
        <fullName evidence="5">Galactose oxidase</fullName>
    </recommendedName>
</protein>
<dbReference type="SMART" id="SM00612">
    <property type="entry name" value="Kelch"/>
    <property type="match status" value="5"/>
</dbReference>
<keyword evidence="4" id="KW-1185">Reference proteome</keyword>
<evidence type="ECO:0000256" key="2">
    <source>
        <dbReference type="ARBA" id="ARBA00022737"/>
    </source>
</evidence>
<keyword evidence="1" id="KW-0880">Kelch repeat</keyword>
<dbReference type="AlphaFoldDB" id="A0A919TST8"/>
<evidence type="ECO:0008006" key="5">
    <source>
        <dbReference type="Google" id="ProtNLM"/>
    </source>
</evidence>
<evidence type="ECO:0000313" key="3">
    <source>
        <dbReference type="EMBL" id="GIF20569.1"/>
    </source>
</evidence>
<organism evidence="3 4">
    <name type="scientific">Paractinoplanes tereljensis</name>
    <dbReference type="NCBI Taxonomy" id="571912"/>
    <lineage>
        <taxon>Bacteria</taxon>
        <taxon>Bacillati</taxon>
        <taxon>Actinomycetota</taxon>
        <taxon>Actinomycetes</taxon>
        <taxon>Micromonosporales</taxon>
        <taxon>Micromonosporaceae</taxon>
        <taxon>Paractinoplanes</taxon>
    </lineage>
</organism>